<dbReference type="AlphaFoldDB" id="A0A212T3K9"/>
<feature type="transmembrane region" description="Helical" evidence="1">
    <location>
        <begin position="34"/>
        <end position="52"/>
    </location>
</feature>
<dbReference type="Pfam" id="PF06713">
    <property type="entry name" value="bPH_4"/>
    <property type="match status" value="1"/>
</dbReference>
<sequence length="133" mass="14808">MSQTFNSKISWWMFAPILSGLGFFLLLSFVQHRWLAAGLVLLAGTFILYLLVSTRYTITSQELLIESGPIRKRVPLASITTITPSHNPISSPALSLDRLEIRYGKFDSVLISPADKAGFLTALHQLIPALRHD</sequence>
<keyword evidence="4" id="KW-1185">Reference proteome</keyword>
<gene>
    <name evidence="3" type="ORF">SAMN06265337_0300</name>
</gene>
<protein>
    <submittedName>
        <fullName evidence="3">PH domain-containing protein</fullName>
    </submittedName>
</protein>
<dbReference type="Proteomes" id="UP000198131">
    <property type="component" value="Unassembled WGS sequence"/>
</dbReference>
<evidence type="ECO:0000259" key="2">
    <source>
        <dbReference type="Pfam" id="PF06713"/>
    </source>
</evidence>
<keyword evidence="1" id="KW-0812">Transmembrane</keyword>
<dbReference type="EMBL" id="FYEW01000001">
    <property type="protein sequence ID" value="SNC60633.1"/>
    <property type="molecule type" value="Genomic_DNA"/>
</dbReference>
<feature type="domain" description="Uncharacterized protein YyaB-like PH" evidence="2">
    <location>
        <begin position="54"/>
        <end position="124"/>
    </location>
</feature>
<proteinExistence type="predicted"/>
<keyword evidence="1" id="KW-0472">Membrane</keyword>
<name>A0A212T3K9_9BACT</name>
<dbReference type="OrthoDB" id="1261156at2"/>
<feature type="transmembrane region" description="Helical" evidence="1">
    <location>
        <begin position="9"/>
        <end position="28"/>
    </location>
</feature>
<dbReference type="InterPro" id="IPR009589">
    <property type="entry name" value="PH_YyaB-like"/>
</dbReference>
<reference evidence="4" key="1">
    <citation type="submission" date="2017-06" db="EMBL/GenBank/DDBJ databases">
        <authorList>
            <person name="Varghese N."/>
            <person name="Submissions S."/>
        </authorList>
    </citation>
    <scope>NUCLEOTIDE SEQUENCE [LARGE SCALE GENOMIC DNA]</scope>
    <source>
        <strain evidence="4">DSM 11116</strain>
    </source>
</reference>
<evidence type="ECO:0000313" key="4">
    <source>
        <dbReference type="Proteomes" id="UP000198131"/>
    </source>
</evidence>
<evidence type="ECO:0000313" key="3">
    <source>
        <dbReference type="EMBL" id="SNC60633.1"/>
    </source>
</evidence>
<evidence type="ECO:0000256" key="1">
    <source>
        <dbReference type="SAM" id="Phobius"/>
    </source>
</evidence>
<dbReference type="GO" id="GO:0030153">
    <property type="term" value="P:bacteriocin immunity"/>
    <property type="evidence" value="ECO:0007669"/>
    <property type="project" value="InterPro"/>
</dbReference>
<keyword evidence="1" id="KW-1133">Transmembrane helix</keyword>
<dbReference type="RefSeq" id="WP_088841653.1">
    <property type="nucleotide sequence ID" value="NZ_FYEW01000001.1"/>
</dbReference>
<organism evidence="3 4">
    <name type="scientific">Hymenobacter gelipurpurascens</name>
    <dbReference type="NCBI Taxonomy" id="89968"/>
    <lineage>
        <taxon>Bacteria</taxon>
        <taxon>Pseudomonadati</taxon>
        <taxon>Bacteroidota</taxon>
        <taxon>Cytophagia</taxon>
        <taxon>Cytophagales</taxon>
        <taxon>Hymenobacteraceae</taxon>
        <taxon>Hymenobacter</taxon>
    </lineage>
</organism>
<accession>A0A212T3K9</accession>